<proteinExistence type="predicted"/>
<protein>
    <submittedName>
        <fullName evidence="1">Uncharacterized protein</fullName>
    </submittedName>
</protein>
<dbReference type="AlphaFoldDB" id="A0A1B6L872"/>
<evidence type="ECO:0000313" key="1">
    <source>
        <dbReference type="EMBL" id="JAT19909.1"/>
    </source>
</evidence>
<accession>A0A1B6L872</accession>
<feature type="non-terminal residue" evidence="1">
    <location>
        <position position="106"/>
    </location>
</feature>
<sequence>NHSSIVNVSRTVSGYSFGNKLAVPIVDRANIPDSTLSRAPYQVQRNRISGLTMTNHSSIVNVSRTVSGYSFGNKLAVPIVDRANIPDSTLSRAPYQVQRNRISGLT</sequence>
<dbReference type="EMBL" id="GEBQ01020068">
    <property type="protein sequence ID" value="JAT19909.1"/>
    <property type="molecule type" value="Transcribed_RNA"/>
</dbReference>
<reference evidence="1" key="1">
    <citation type="submission" date="2015-11" db="EMBL/GenBank/DDBJ databases">
        <title>De novo transcriptome assembly of four potential Pierce s Disease insect vectors from Arizona vineyards.</title>
        <authorList>
            <person name="Tassone E.E."/>
        </authorList>
    </citation>
    <scope>NUCLEOTIDE SEQUENCE</scope>
</reference>
<gene>
    <name evidence="1" type="ORF">g.3635</name>
</gene>
<organism evidence="1">
    <name type="scientific">Graphocephala atropunctata</name>
    <dbReference type="NCBI Taxonomy" id="36148"/>
    <lineage>
        <taxon>Eukaryota</taxon>
        <taxon>Metazoa</taxon>
        <taxon>Ecdysozoa</taxon>
        <taxon>Arthropoda</taxon>
        <taxon>Hexapoda</taxon>
        <taxon>Insecta</taxon>
        <taxon>Pterygota</taxon>
        <taxon>Neoptera</taxon>
        <taxon>Paraneoptera</taxon>
        <taxon>Hemiptera</taxon>
        <taxon>Auchenorrhyncha</taxon>
        <taxon>Membracoidea</taxon>
        <taxon>Cicadellidae</taxon>
        <taxon>Cicadellinae</taxon>
        <taxon>Cicadellini</taxon>
        <taxon>Graphocephala</taxon>
    </lineage>
</organism>
<name>A0A1B6L872_9HEMI</name>
<feature type="non-terminal residue" evidence="1">
    <location>
        <position position="1"/>
    </location>
</feature>